<dbReference type="Pfam" id="PF04140">
    <property type="entry name" value="ICMT"/>
    <property type="match status" value="1"/>
</dbReference>
<sequence>MNKLQEWGFSKDWWRNQRGEFWVIGQTVLSIGFILLPVVRVATLPFAVRLGLTLGLGLIGLSLGIGGLLNLGNNLTPLPHPKEDSQLVTTGVYGWVRHPIYSSVIFLALAYAAWQMSLSHGLGAIALFIFFDRKAAEEEQWLSEKFKDYPTYRQAVKKLIPLLY</sequence>
<evidence type="ECO:0000256" key="3">
    <source>
        <dbReference type="ARBA" id="ARBA00022989"/>
    </source>
</evidence>
<evidence type="ECO:0000313" key="7">
    <source>
        <dbReference type="Proteomes" id="UP000261812"/>
    </source>
</evidence>
<gene>
    <name evidence="6" type="ORF">D3A95_04735</name>
</gene>
<dbReference type="KEGG" id="tsq:D3A95_04735"/>
<feature type="transmembrane region" description="Helical" evidence="5">
    <location>
        <begin position="20"/>
        <end position="39"/>
    </location>
</feature>
<feature type="transmembrane region" description="Helical" evidence="5">
    <location>
        <begin position="104"/>
        <end position="131"/>
    </location>
</feature>
<dbReference type="PANTHER" id="PTHR12714:SF24">
    <property type="entry name" value="SLR1182 PROTEIN"/>
    <property type="match status" value="1"/>
</dbReference>
<keyword evidence="4 5" id="KW-0472">Membrane</keyword>
<dbReference type="GO" id="GO:0016020">
    <property type="term" value="C:membrane"/>
    <property type="evidence" value="ECO:0007669"/>
    <property type="project" value="UniProtKB-SubCell"/>
</dbReference>
<dbReference type="PANTHER" id="PTHR12714">
    <property type="entry name" value="PROTEIN-S ISOPRENYLCYSTEINE O-METHYLTRANSFERASE"/>
    <property type="match status" value="1"/>
</dbReference>
<dbReference type="GO" id="GO:0004671">
    <property type="term" value="F:protein C-terminal S-isoprenylcysteine carboxyl O-methyltransferase activity"/>
    <property type="evidence" value="ECO:0007669"/>
    <property type="project" value="InterPro"/>
</dbReference>
<reference evidence="7" key="1">
    <citation type="submission" date="2018-09" db="EMBL/GenBank/DDBJ databases">
        <title>Complete genome sequence of thermophilic cyanobacteria strain Thermosynechococcus elongatus PKUAC-SCTE542.</title>
        <authorList>
            <person name="Liang Y."/>
            <person name="Tang J."/>
            <person name="Daroch M."/>
        </authorList>
    </citation>
    <scope>NUCLEOTIDE SEQUENCE [LARGE SCALE GENOMIC DNA]</scope>
    <source>
        <strain evidence="7">E542</strain>
    </source>
</reference>
<comment type="subcellular location">
    <subcellularLocation>
        <location evidence="1">Membrane</location>
        <topology evidence="1">Multi-pass membrane protein</topology>
    </subcellularLocation>
</comment>
<dbReference type="RefSeq" id="WP_181496490.1">
    <property type="nucleotide sequence ID" value="NZ_CP032152.1"/>
</dbReference>
<keyword evidence="3 5" id="KW-1133">Transmembrane helix</keyword>
<dbReference type="InterPro" id="IPR007269">
    <property type="entry name" value="ICMT_MeTrfase"/>
</dbReference>
<feature type="transmembrane region" description="Helical" evidence="5">
    <location>
        <begin position="46"/>
        <end position="69"/>
    </location>
</feature>
<evidence type="ECO:0000256" key="4">
    <source>
        <dbReference type="ARBA" id="ARBA00023136"/>
    </source>
</evidence>
<dbReference type="AlphaFoldDB" id="A0A3B7MDH0"/>
<protein>
    <submittedName>
        <fullName evidence="6">Isoprenylcysteine carboxylmethyltransferase family protein</fullName>
    </submittedName>
</protein>
<dbReference type="Gene3D" id="1.20.120.1630">
    <property type="match status" value="1"/>
</dbReference>
<name>A0A3B7MDH0_9CYAN</name>
<accession>A0A3B7MDH0</accession>
<keyword evidence="6" id="KW-0489">Methyltransferase</keyword>
<keyword evidence="7" id="KW-1185">Reference proteome</keyword>
<organism evidence="6 7">
    <name type="scientific">Thermosynechococcus sichuanensis E542</name>
    <dbReference type="NCBI Taxonomy" id="2016101"/>
    <lineage>
        <taxon>Bacteria</taxon>
        <taxon>Bacillati</taxon>
        <taxon>Cyanobacteriota</taxon>
        <taxon>Cyanophyceae</taxon>
        <taxon>Acaryochloridales</taxon>
        <taxon>Thermosynechococcaceae</taxon>
        <taxon>Thermosynechococcus</taxon>
        <taxon>Thermosynechococcus sichuanensis</taxon>
    </lineage>
</organism>
<keyword evidence="6" id="KW-0808">Transferase</keyword>
<dbReference type="Proteomes" id="UP000261812">
    <property type="component" value="Chromosome"/>
</dbReference>
<proteinExistence type="predicted"/>
<dbReference type="EMBL" id="CP032152">
    <property type="protein sequence ID" value="AXY67688.1"/>
    <property type="molecule type" value="Genomic_DNA"/>
</dbReference>
<evidence type="ECO:0000256" key="2">
    <source>
        <dbReference type="ARBA" id="ARBA00022692"/>
    </source>
</evidence>
<evidence type="ECO:0000313" key="6">
    <source>
        <dbReference type="EMBL" id="AXY67688.1"/>
    </source>
</evidence>
<dbReference type="GO" id="GO:0032259">
    <property type="term" value="P:methylation"/>
    <property type="evidence" value="ECO:0007669"/>
    <property type="project" value="UniProtKB-KW"/>
</dbReference>
<keyword evidence="2 5" id="KW-0812">Transmembrane</keyword>
<evidence type="ECO:0000256" key="1">
    <source>
        <dbReference type="ARBA" id="ARBA00004141"/>
    </source>
</evidence>
<evidence type="ECO:0000256" key="5">
    <source>
        <dbReference type="SAM" id="Phobius"/>
    </source>
</evidence>